<dbReference type="AlphaFoldDB" id="A0A0W8FEG9"/>
<evidence type="ECO:0000256" key="2">
    <source>
        <dbReference type="ARBA" id="ARBA00012438"/>
    </source>
</evidence>
<evidence type="ECO:0000259" key="9">
    <source>
        <dbReference type="PROSITE" id="PS50113"/>
    </source>
</evidence>
<dbReference type="InterPro" id="IPR036890">
    <property type="entry name" value="HATPase_C_sf"/>
</dbReference>
<evidence type="ECO:0000256" key="4">
    <source>
        <dbReference type="ARBA" id="ARBA00022679"/>
    </source>
</evidence>
<dbReference type="InterPro" id="IPR013767">
    <property type="entry name" value="PAS_fold"/>
</dbReference>
<dbReference type="GO" id="GO:0004673">
    <property type="term" value="F:protein histidine kinase activity"/>
    <property type="evidence" value="ECO:0007669"/>
    <property type="project" value="UniProtKB-EC"/>
</dbReference>
<feature type="domain" description="Response regulatory" evidence="7">
    <location>
        <begin position="2"/>
        <end position="117"/>
    </location>
</feature>
<dbReference type="Pfam" id="PF02518">
    <property type="entry name" value="HATPase_c"/>
    <property type="match status" value="1"/>
</dbReference>
<evidence type="ECO:0000313" key="10">
    <source>
        <dbReference type="EMBL" id="KUG19252.1"/>
    </source>
</evidence>
<feature type="domain" description="PAC" evidence="9">
    <location>
        <begin position="501"/>
        <end position="553"/>
    </location>
</feature>
<keyword evidence="4" id="KW-0808">Transferase</keyword>
<keyword evidence="3" id="KW-0597">Phosphoprotein</keyword>
<feature type="domain" description="PAC" evidence="9">
    <location>
        <begin position="379"/>
        <end position="429"/>
    </location>
</feature>
<dbReference type="InterPro" id="IPR003594">
    <property type="entry name" value="HATPase_dom"/>
</dbReference>
<dbReference type="PROSITE" id="PS50112">
    <property type="entry name" value="PAS"/>
    <property type="match status" value="1"/>
</dbReference>
<proteinExistence type="predicted"/>
<dbReference type="EC" id="2.7.13.3" evidence="2"/>
<dbReference type="CDD" id="cd00156">
    <property type="entry name" value="REC"/>
    <property type="match status" value="1"/>
</dbReference>
<dbReference type="SMART" id="SM00387">
    <property type="entry name" value="HATPase_c"/>
    <property type="match status" value="1"/>
</dbReference>
<dbReference type="SUPFAM" id="SSF55874">
    <property type="entry name" value="ATPase domain of HSP90 chaperone/DNA topoisomerase II/histidine kinase"/>
    <property type="match status" value="1"/>
</dbReference>
<dbReference type="Pfam" id="PF00072">
    <property type="entry name" value="Response_reg"/>
    <property type="match status" value="1"/>
</dbReference>
<dbReference type="PANTHER" id="PTHR43304">
    <property type="entry name" value="PHYTOCHROME-LIKE PROTEIN CPH1"/>
    <property type="match status" value="1"/>
</dbReference>
<dbReference type="InterPro" id="IPR029016">
    <property type="entry name" value="GAF-like_dom_sf"/>
</dbReference>
<dbReference type="SMART" id="SM00065">
    <property type="entry name" value="GAF"/>
    <property type="match status" value="1"/>
</dbReference>
<dbReference type="SUPFAM" id="SSF55781">
    <property type="entry name" value="GAF domain-like"/>
    <property type="match status" value="1"/>
</dbReference>
<dbReference type="InterPro" id="IPR013656">
    <property type="entry name" value="PAS_4"/>
</dbReference>
<feature type="domain" description="PAS" evidence="8">
    <location>
        <begin position="430"/>
        <end position="485"/>
    </location>
</feature>
<dbReference type="NCBIfam" id="TIGR00229">
    <property type="entry name" value="sensory_box"/>
    <property type="match status" value="2"/>
</dbReference>
<feature type="domain" description="Histidine kinase" evidence="6">
    <location>
        <begin position="659"/>
        <end position="757"/>
    </location>
</feature>
<dbReference type="SUPFAM" id="SSF52172">
    <property type="entry name" value="CheY-like"/>
    <property type="match status" value="1"/>
</dbReference>
<dbReference type="InterPro" id="IPR000014">
    <property type="entry name" value="PAS"/>
</dbReference>
<dbReference type="Gene3D" id="3.40.50.2300">
    <property type="match status" value="1"/>
</dbReference>
<evidence type="ECO:0000259" key="7">
    <source>
        <dbReference type="PROSITE" id="PS50110"/>
    </source>
</evidence>
<dbReference type="InterPro" id="IPR003018">
    <property type="entry name" value="GAF"/>
</dbReference>
<evidence type="ECO:0000259" key="6">
    <source>
        <dbReference type="PROSITE" id="PS50109"/>
    </source>
</evidence>
<dbReference type="InterPro" id="IPR001789">
    <property type="entry name" value="Sig_transdc_resp-reg_receiver"/>
</dbReference>
<dbReference type="SMART" id="SM00091">
    <property type="entry name" value="PAS"/>
    <property type="match status" value="2"/>
</dbReference>
<dbReference type="SUPFAM" id="SSF55785">
    <property type="entry name" value="PYP-like sensor domain (PAS domain)"/>
    <property type="match status" value="2"/>
</dbReference>
<accession>A0A0W8FEG9</accession>
<name>A0A0W8FEG9_9ZZZZ</name>
<dbReference type="Gene3D" id="3.30.450.40">
    <property type="match status" value="1"/>
</dbReference>
<dbReference type="PROSITE" id="PS50113">
    <property type="entry name" value="PAC"/>
    <property type="match status" value="2"/>
</dbReference>
<dbReference type="InterPro" id="IPR000700">
    <property type="entry name" value="PAS-assoc_C"/>
</dbReference>
<dbReference type="CDD" id="cd00130">
    <property type="entry name" value="PAS"/>
    <property type="match status" value="1"/>
</dbReference>
<evidence type="ECO:0000259" key="8">
    <source>
        <dbReference type="PROSITE" id="PS50112"/>
    </source>
</evidence>
<dbReference type="Gene3D" id="3.30.565.10">
    <property type="entry name" value="Histidine kinase-like ATPase, C-terminal domain"/>
    <property type="match status" value="1"/>
</dbReference>
<protein>
    <recommendedName>
        <fullName evidence="2">histidine kinase</fullName>
        <ecNumber evidence="2">2.7.13.3</ecNumber>
    </recommendedName>
</protein>
<evidence type="ECO:0000256" key="5">
    <source>
        <dbReference type="ARBA" id="ARBA00022777"/>
    </source>
</evidence>
<dbReference type="Pfam" id="PF01590">
    <property type="entry name" value="GAF"/>
    <property type="match status" value="1"/>
</dbReference>
<dbReference type="InterPro" id="IPR011006">
    <property type="entry name" value="CheY-like_superfamily"/>
</dbReference>
<keyword evidence="5" id="KW-0418">Kinase</keyword>
<dbReference type="SMART" id="SM00448">
    <property type="entry name" value="REC"/>
    <property type="match status" value="1"/>
</dbReference>
<reference evidence="10" key="1">
    <citation type="journal article" date="2015" name="Proc. Natl. Acad. Sci. U.S.A.">
        <title>Networks of energetic and metabolic interactions define dynamics in microbial communities.</title>
        <authorList>
            <person name="Embree M."/>
            <person name="Liu J.K."/>
            <person name="Al-Bassam M.M."/>
            <person name="Zengler K."/>
        </authorList>
    </citation>
    <scope>NUCLEOTIDE SEQUENCE</scope>
</reference>
<evidence type="ECO:0000256" key="3">
    <source>
        <dbReference type="ARBA" id="ARBA00022553"/>
    </source>
</evidence>
<sequence length="769" mass="85220">MSILYVDDDPDFLDIGREFLERLGGFTVTTAQSATDAIRLLAGQAFDAIVSDYLMPGMDGIEFLRYVRKEHGSLPFILFTGRGREQVVIEALNFGADFYLQKGHDARSQFTELGHMICQAVSRSRAEEEIRRRLLFEKTVAALSARFVGCTDFDEAVNASLRDIGILSGASRAYLFLMRDGEPVLDNTHEWCADGVSPQIENLQNQPDDMAPWWMGKLRRGEIIHIADVTLLPLEARAEKEFLQAQEIRSLIVLPLHLKRKLAGFIGFDNVTKTGHWSGEDVELLLITADIIGSALERRRAEEALRRSRRELSLILDSMPLHLVYHDTDLRIRYANVAAADSVGERPAALNGRYCHEVWHGRADPCPDCPVTRARETGCLQEGEITNPDGRVFQIRGCPVCDDEGTLIGLMEYAQDVTEQKQAEKGLQAANAYNRTLIESSIDPLVTISPGGRITDVNAATEEITGLSRGELIGTDFCGVFTNPEKARAGYRRAFSEGNVRNYPLEIRHAGGGAAPVLCNATVYRDEHGEAVGVFAAARDVAELKLAEDALRLANRKLHLLSSITRHDILNTMMVHLGYLTLARDLSRDPTLSEYLQRLETSARTVQRLIEFTREYERLGAEEAAWHSISGVLARVSGQQDLPVLDCCAGLSVYADPMIEKAFYTLMDNTVRHGGPATGVRVTFHASRDGGSIIWEDDGVGIPEDLKQTIFERGFGRNTGLGLFLAREILAITGMAIRETGICGEGARFEIHVPQGGYRSEGEEDGRER</sequence>
<dbReference type="GO" id="GO:0000160">
    <property type="term" value="P:phosphorelay signal transduction system"/>
    <property type="evidence" value="ECO:0007669"/>
    <property type="project" value="InterPro"/>
</dbReference>
<dbReference type="PROSITE" id="PS50109">
    <property type="entry name" value="HIS_KIN"/>
    <property type="match status" value="1"/>
</dbReference>
<dbReference type="EMBL" id="LNQE01001311">
    <property type="protein sequence ID" value="KUG19252.1"/>
    <property type="molecule type" value="Genomic_DNA"/>
</dbReference>
<dbReference type="PROSITE" id="PS50110">
    <property type="entry name" value="RESPONSE_REGULATORY"/>
    <property type="match status" value="1"/>
</dbReference>
<dbReference type="InterPro" id="IPR035965">
    <property type="entry name" value="PAS-like_dom_sf"/>
</dbReference>
<comment type="caution">
    <text evidence="10">The sequence shown here is derived from an EMBL/GenBank/DDBJ whole genome shotgun (WGS) entry which is preliminary data.</text>
</comment>
<dbReference type="CDD" id="cd00075">
    <property type="entry name" value="HATPase"/>
    <property type="match status" value="1"/>
</dbReference>
<dbReference type="Pfam" id="PF00989">
    <property type="entry name" value="PAS"/>
    <property type="match status" value="1"/>
</dbReference>
<dbReference type="PANTHER" id="PTHR43304:SF1">
    <property type="entry name" value="PAC DOMAIN-CONTAINING PROTEIN"/>
    <property type="match status" value="1"/>
</dbReference>
<organism evidence="10">
    <name type="scientific">hydrocarbon metagenome</name>
    <dbReference type="NCBI Taxonomy" id="938273"/>
    <lineage>
        <taxon>unclassified sequences</taxon>
        <taxon>metagenomes</taxon>
        <taxon>ecological metagenomes</taxon>
    </lineage>
</organism>
<dbReference type="Pfam" id="PF08448">
    <property type="entry name" value="PAS_4"/>
    <property type="match status" value="1"/>
</dbReference>
<evidence type="ECO:0000256" key="1">
    <source>
        <dbReference type="ARBA" id="ARBA00000085"/>
    </source>
</evidence>
<dbReference type="Gene3D" id="3.30.450.20">
    <property type="entry name" value="PAS domain"/>
    <property type="match status" value="2"/>
</dbReference>
<comment type="catalytic activity">
    <reaction evidence="1">
        <text>ATP + protein L-histidine = ADP + protein N-phospho-L-histidine.</text>
        <dbReference type="EC" id="2.7.13.3"/>
    </reaction>
</comment>
<dbReference type="InterPro" id="IPR052162">
    <property type="entry name" value="Sensor_kinase/Photoreceptor"/>
</dbReference>
<gene>
    <name evidence="10" type="ORF">ASZ90_011044</name>
</gene>
<dbReference type="InterPro" id="IPR005467">
    <property type="entry name" value="His_kinase_dom"/>
</dbReference>